<evidence type="ECO:0000313" key="2">
    <source>
        <dbReference type="EMBL" id="GAA5127334.1"/>
    </source>
</evidence>
<dbReference type="EMBL" id="BAABJO010000016">
    <property type="protein sequence ID" value="GAA5127334.1"/>
    <property type="molecule type" value="Genomic_DNA"/>
</dbReference>
<evidence type="ECO:0000313" key="3">
    <source>
        <dbReference type="Proteomes" id="UP001500804"/>
    </source>
</evidence>
<feature type="chain" id="PRO_5045906760" description="Regulator of septum formation" evidence="1">
    <location>
        <begin position="22"/>
        <end position="264"/>
    </location>
</feature>
<comment type="caution">
    <text evidence="2">The sequence shown here is derived from an EMBL/GenBank/DDBJ whole genome shotgun (WGS) entry which is preliminary data.</text>
</comment>
<dbReference type="RefSeq" id="WP_345607195.1">
    <property type="nucleotide sequence ID" value="NZ_BAABJO010000016.1"/>
</dbReference>
<sequence>MVVRVLLLLVVAVLAGGGLTACSTGPETGDCVEKSDDTYVKADCASASLRVLQRLDDTSGDCIAVAGVTESFSDTGSGSTLCIGPRDVDPAAAINVAEEGDCVVGVAANADVHRVDCSDGAAEAVVLRRIENATTIGGMDQCSDVPGTSSSYSWDMVTTGDDPYGLSSIDKMGVDLLFCLGPPGVDPNSSPDTAQVGDCLAETSGDPGYQKVDCAAPYAAYRVVERVDSGIMGVELACGSSPEATSGIQRGSGFDGYVLCLAPN</sequence>
<feature type="signal peptide" evidence="1">
    <location>
        <begin position="1"/>
        <end position="21"/>
    </location>
</feature>
<organism evidence="2 3">
    <name type="scientific">Pseudonocardia adelaidensis</name>
    <dbReference type="NCBI Taxonomy" id="648754"/>
    <lineage>
        <taxon>Bacteria</taxon>
        <taxon>Bacillati</taxon>
        <taxon>Actinomycetota</taxon>
        <taxon>Actinomycetes</taxon>
        <taxon>Pseudonocardiales</taxon>
        <taxon>Pseudonocardiaceae</taxon>
        <taxon>Pseudonocardia</taxon>
    </lineage>
</organism>
<accession>A0ABP9NQW3</accession>
<evidence type="ECO:0008006" key="4">
    <source>
        <dbReference type="Google" id="ProtNLM"/>
    </source>
</evidence>
<name>A0ABP9NQW3_9PSEU</name>
<keyword evidence="1" id="KW-0732">Signal</keyword>
<dbReference type="Proteomes" id="UP001500804">
    <property type="component" value="Unassembled WGS sequence"/>
</dbReference>
<protein>
    <recommendedName>
        <fullName evidence="4">Regulator of septum formation</fullName>
    </recommendedName>
</protein>
<reference evidence="3" key="1">
    <citation type="journal article" date="2019" name="Int. J. Syst. Evol. Microbiol.">
        <title>The Global Catalogue of Microorganisms (GCM) 10K type strain sequencing project: providing services to taxonomists for standard genome sequencing and annotation.</title>
        <authorList>
            <consortium name="The Broad Institute Genomics Platform"/>
            <consortium name="The Broad Institute Genome Sequencing Center for Infectious Disease"/>
            <person name="Wu L."/>
            <person name="Ma J."/>
        </authorList>
    </citation>
    <scope>NUCLEOTIDE SEQUENCE [LARGE SCALE GENOMIC DNA]</scope>
    <source>
        <strain evidence="3">JCM 18302</strain>
    </source>
</reference>
<proteinExistence type="predicted"/>
<dbReference type="PROSITE" id="PS51257">
    <property type="entry name" value="PROKAR_LIPOPROTEIN"/>
    <property type="match status" value="1"/>
</dbReference>
<gene>
    <name evidence="2" type="ORF">GCM10023320_44590</name>
</gene>
<evidence type="ECO:0000256" key="1">
    <source>
        <dbReference type="SAM" id="SignalP"/>
    </source>
</evidence>
<keyword evidence="3" id="KW-1185">Reference proteome</keyword>